<dbReference type="SUPFAM" id="SSF54690">
    <property type="entry name" value="Molybdopterin synthase subunit MoaE"/>
    <property type="match status" value="1"/>
</dbReference>
<evidence type="ECO:0000256" key="11">
    <source>
        <dbReference type="ARBA" id="ARBA00049878"/>
    </source>
</evidence>
<dbReference type="Pfam" id="PF02391">
    <property type="entry name" value="MoaE"/>
    <property type="match status" value="1"/>
</dbReference>
<comment type="catalytic activity">
    <reaction evidence="11">
        <text>2 [molybdopterin-synthase sulfur-carrier protein]-C-terminal-Gly-aminoethanethioate + cyclic pyranopterin phosphate + H2O = molybdopterin + 2 [molybdopterin-synthase sulfur-carrier protein]-C-terminal Gly-Gly + 2 H(+)</text>
        <dbReference type="Rhea" id="RHEA:26333"/>
        <dbReference type="Rhea" id="RHEA-COMP:12202"/>
        <dbReference type="Rhea" id="RHEA-COMP:19907"/>
        <dbReference type="ChEBI" id="CHEBI:15377"/>
        <dbReference type="ChEBI" id="CHEBI:15378"/>
        <dbReference type="ChEBI" id="CHEBI:58698"/>
        <dbReference type="ChEBI" id="CHEBI:59648"/>
        <dbReference type="ChEBI" id="CHEBI:90778"/>
        <dbReference type="ChEBI" id="CHEBI:232372"/>
        <dbReference type="EC" id="2.8.1.12"/>
    </reaction>
</comment>
<keyword evidence="13" id="KW-1185">Reference proteome</keyword>
<evidence type="ECO:0000256" key="1">
    <source>
        <dbReference type="ARBA" id="ARBA00005046"/>
    </source>
</evidence>
<evidence type="ECO:0000256" key="4">
    <source>
        <dbReference type="ARBA" id="ARBA00013858"/>
    </source>
</evidence>
<gene>
    <name evidence="12" type="ORF">NQX30_04930</name>
</gene>
<proteinExistence type="inferred from homology"/>
<sequence>MSPVVIVNNAPIDAGAESGHIHAATAGDAGAVLCFSGAVRGGDVLAMTLEHYPDMTELALRDIAVAAEKRWALLAVRVRHRVGRMMPGEIIVFVGVATTHRADAFAAGSYIMDYLKTQAPFWKKEETTAGCRWVDARDTDDDARNRWE</sequence>
<evidence type="ECO:0000256" key="2">
    <source>
        <dbReference type="ARBA" id="ARBA00005426"/>
    </source>
</evidence>
<name>A0ABT7QLW1_9GAMM</name>
<dbReference type="Proteomes" id="UP001168167">
    <property type="component" value="Unassembled WGS sequence"/>
</dbReference>
<evidence type="ECO:0000256" key="5">
    <source>
        <dbReference type="ARBA" id="ARBA00023150"/>
    </source>
</evidence>
<evidence type="ECO:0000256" key="10">
    <source>
        <dbReference type="ARBA" id="ARBA00032474"/>
    </source>
</evidence>
<keyword evidence="5" id="KW-0501">Molybdenum cofactor biosynthesis</keyword>
<evidence type="ECO:0000256" key="8">
    <source>
        <dbReference type="ARBA" id="ARBA00030407"/>
    </source>
</evidence>
<reference evidence="12" key="2">
    <citation type="journal article" date="2023" name="Microbiome">
        <title>Synthase-selected sorting approach identifies a beta-lactone synthase in a nudibranch symbiotic bacterium.</title>
        <authorList>
            <person name="Dzunkova M."/>
            <person name="La Clair J.J."/>
            <person name="Tyml T."/>
            <person name="Doud D."/>
            <person name="Schulz F."/>
            <person name="Piquer-Esteban S."/>
            <person name="Porcel Sanchis D."/>
            <person name="Osborn A."/>
            <person name="Robinson D."/>
            <person name="Louie K.B."/>
            <person name="Bowen B.P."/>
            <person name="Bowers R.M."/>
            <person name="Lee J."/>
            <person name="Arnau V."/>
            <person name="Diaz-Villanueva W."/>
            <person name="Stepanauskas R."/>
            <person name="Gosliner T."/>
            <person name="Date S.V."/>
            <person name="Northen T.R."/>
            <person name="Cheng J.F."/>
            <person name="Burkart M.D."/>
            <person name="Woyke T."/>
        </authorList>
    </citation>
    <scope>NUCLEOTIDE SEQUENCE</scope>
    <source>
        <strain evidence="12">Df01</strain>
    </source>
</reference>
<comment type="subunit">
    <text evidence="6">Heterotetramer of 2 MoaD subunits and 2 MoaE subunits. Also stable as homodimer. The enzyme changes between these two forms during catalysis.</text>
</comment>
<evidence type="ECO:0000256" key="3">
    <source>
        <dbReference type="ARBA" id="ARBA00011950"/>
    </source>
</evidence>
<evidence type="ECO:0000313" key="12">
    <source>
        <dbReference type="EMBL" id="MDM5147711.1"/>
    </source>
</evidence>
<reference evidence="12" key="1">
    <citation type="submission" date="2022-08" db="EMBL/GenBank/DDBJ databases">
        <authorList>
            <person name="Dzunkova M."/>
            <person name="La Clair J."/>
            <person name="Tyml T."/>
            <person name="Doud D."/>
            <person name="Schulz F."/>
            <person name="Piquer S."/>
            <person name="Porcel Sanchis D."/>
            <person name="Osborn A."/>
            <person name="Robinson D."/>
            <person name="Louie K.B."/>
            <person name="Bowen B.P."/>
            <person name="Bowers R."/>
            <person name="Lee J."/>
            <person name="Arnau Llombart V."/>
            <person name="Diaz Villanueva W."/>
            <person name="Gosliner T."/>
            <person name="Northen T."/>
            <person name="Cheng J.-F."/>
            <person name="Burkart M.D."/>
            <person name="Woyke T."/>
        </authorList>
    </citation>
    <scope>NUCLEOTIDE SEQUENCE</scope>
    <source>
        <strain evidence="12">Df01</strain>
    </source>
</reference>
<comment type="similarity">
    <text evidence="2">Belongs to the MoaE family.</text>
</comment>
<comment type="pathway">
    <text evidence="1">Cofactor biosynthesis; molybdopterin biosynthesis.</text>
</comment>
<dbReference type="PANTHER" id="PTHR23404">
    <property type="entry name" value="MOLYBDOPTERIN SYNTHASE RELATED"/>
    <property type="match status" value="1"/>
</dbReference>
<evidence type="ECO:0000256" key="7">
    <source>
        <dbReference type="ARBA" id="ARBA00029745"/>
    </source>
</evidence>
<dbReference type="InterPro" id="IPR003448">
    <property type="entry name" value="Mopterin_biosynth_MoaE"/>
</dbReference>
<evidence type="ECO:0000256" key="9">
    <source>
        <dbReference type="ARBA" id="ARBA00030781"/>
    </source>
</evidence>
<protein>
    <recommendedName>
        <fullName evidence="4">Molybdopterin synthase catalytic subunit</fullName>
        <ecNumber evidence="3">2.8.1.12</ecNumber>
    </recommendedName>
    <alternativeName>
        <fullName evidence="9">MPT synthase subunit 2</fullName>
    </alternativeName>
    <alternativeName>
        <fullName evidence="7">Molybdenum cofactor biosynthesis protein E</fullName>
    </alternativeName>
    <alternativeName>
        <fullName evidence="8">Molybdopterin-converting factor large subunit</fullName>
    </alternativeName>
    <alternativeName>
        <fullName evidence="10">Molybdopterin-converting factor subunit 2</fullName>
    </alternativeName>
</protein>
<evidence type="ECO:0000313" key="13">
    <source>
        <dbReference type="Proteomes" id="UP001168167"/>
    </source>
</evidence>
<accession>A0ABT7QLW1</accession>
<comment type="caution">
    <text evidence="12">The sequence shown here is derived from an EMBL/GenBank/DDBJ whole genome shotgun (WGS) entry which is preliminary data.</text>
</comment>
<dbReference type="CDD" id="cd00756">
    <property type="entry name" value="MoaE"/>
    <property type="match status" value="1"/>
</dbReference>
<dbReference type="Gene3D" id="3.90.1170.40">
    <property type="entry name" value="Molybdopterin biosynthesis MoaE subunit"/>
    <property type="match status" value="1"/>
</dbReference>
<dbReference type="InterPro" id="IPR036563">
    <property type="entry name" value="MoaE_sf"/>
</dbReference>
<organism evidence="12 13">
    <name type="scientific">Candidatus Doriopsillibacter californiensis</name>
    <dbReference type="NCBI Taxonomy" id="2970740"/>
    <lineage>
        <taxon>Bacteria</taxon>
        <taxon>Pseudomonadati</taxon>
        <taxon>Pseudomonadota</taxon>
        <taxon>Gammaproteobacteria</taxon>
        <taxon>Candidatus Tethybacterales</taxon>
        <taxon>Candidatus Persebacteraceae</taxon>
        <taxon>Candidatus Doriopsillibacter</taxon>
    </lineage>
</organism>
<dbReference type="EC" id="2.8.1.12" evidence="3"/>
<evidence type="ECO:0000256" key="6">
    <source>
        <dbReference type="ARBA" id="ARBA00026066"/>
    </source>
</evidence>
<dbReference type="EMBL" id="JANQAO010000003">
    <property type="protein sequence ID" value="MDM5147711.1"/>
    <property type="molecule type" value="Genomic_DNA"/>
</dbReference>